<evidence type="ECO:0000256" key="1">
    <source>
        <dbReference type="SAM" id="MobiDB-lite"/>
    </source>
</evidence>
<evidence type="ECO:0000313" key="5">
    <source>
        <dbReference type="EMBL" id="KAF3899595.1"/>
    </source>
</evidence>
<dbReference type="Pfam" id="PF20777">
    <property type="entry name" value="KH_SLS1_2"/>
    <property type="match status" value="1"/>
</dbReference>
<evidence type="ECO:0000259" key="4">
    <source>
        <dbReference type="Pfam" id="PF20778"/>
    </source>
</evidence>
<dbReference type="InterPro" id="IPR048400">
    <property type="entry name" value="SLS1_N"/>
</dbReference>
<gene>
    <name evidence="5" type="ORF">GY632_1234</name>
</gene>
<evidence type="ECO:0000313" key="6">
    <source>
        <dbReference type="Proteomes" id="UP000749309"/>
    </source>
</evidence>
<feature type="domain" description="SLS1 second KH" evidence="3">
    <location>
        <begin position="314"/>
        <end position="368"/>
    </location>
</feature>
<comment type="caution">
    <text evidence="5">The sequence shown here is derived from an EMBL/GenBank/DDBJ whole genome shotgun (WGS) entry which is preliminary data.</text>
</comment>
<feature type="domain" description="SLS1 N-terminal" evidence="2">
    <location>
        <begin position="122"/>
        <end position="230"/>
    </location>
</feature>
<feature type="compositionally biased region" description="Basic and acidic residues" evidence="1">
    <location>
        <begin position="173"/>
        <end position="182"/>
    </location>
</feature>
<feature type="domain" description="SLS1 C-terminal" evidence="4">
    <location>
        <begin position="397"/>
        <end position="770"/>
    </location>
</feature>
<dbReference type="Proteomes" id="UP000749309">
    <property type="component" value="Unassembled WGS sequence"/>
</dbReference>
<protein>
    <submittedName>
        <fullName evidence="5">Respiratory complex assembly protein Rmp1</fullName>
    </submittedName>
</protein>
<dbReference type="EMBL" id="JAAQVJ010000023">
    <property type="protein sequence ID" value="KAF3899595.1"/>
    <property type="molecule type" value="Genomic_DNA"/>
</dbReference>
<organism evidence="5 6">
    <name type="scientific">Trichophyton interdigitale</name>
    <dbReference type="NCBI Taxonomy" id="101480"/>
    <lineage>
        <taxon>Eukaryota</taxon>
        <taxon>Fungi</taxon>
        <taxon>Dikarya</taxon>
        <taxon>Ascomycota</taxon>
        <taxon>Pezizomycotina</taxon>
        <taxon>Eurotiomycetes</taxon>
        <taxon>Eurotiomycetidae</taxon>
        <taxon>Onygenales</taxon>
        <taxon>Arthrodermataceae</taxon>
        <taxon>Trichophyton</taxon>
    </lineage>
</organism>
<dbReference type="AlphaFoldDB" id="A0A9P4YNA5"/>
<dbReference type="InterPro" id="IPR048401">
    <property type="entry name" value="SLS1_C"/>
</dbReference>
<feature type="compositionally biased region" description="Pro residues" evidence="1">
    <location>
        <begin position="23"/>
        <end position="34"/>
    </location>
</feature>
<feature type="region of interest" description="Disordered" evidence="1">
    <location>
        <begin position="171"/>
        <end position="201"/>
    </location>
</feature>
<proteinExistence type="predicted"/>
<feature type="compositionally biased region" description="Basic and acidic residues" evidence="1">
    <location>
        <begin position="35"/>
        <end position="48"/>
    </location>
</feature>
<reference evidence="5" key="1">
    <citation type="submission" date="2020-03" db="EMBL/GenBank/DDBJ databases">
        <title>Whole Genome Sequence of Trichophyton interdigitale from India.</title>
        <authorList>
            <person name="Kumar P."/>
        </authorList>
    </citation>
    <scope>NUCLEOTIDE SEQUENCE</scope>
    <source>
        <strain evidence="5">UCMS-IGIB-CI14</strain>
    </source>
</reference>
<sequence length="805" mass="91342">MFWKRGAHAAGFARCRNFSNLRKPPPSSPIPRPPDSADHTHEPSHDDPTPASTENPAKFDGSPHRIQQLENVKVLGKPAHVVIVDNKPRRPRDVVQAANGKSSWKSPTELLKDLQNERVEFELEEVEKNLDHLRALYNPGDTLLPKDWKHLHNTLSDGFTFEQLRKYYQNTERNTDSKKSSEWRAGNSSYLDQPPAPQGRITSRIPAFKEMGPKKKLVERILRESWELSIDGEEGQLDIHLDTRPMSVLLLPTMPLLNLFAESHKVNIDVSRHLGLIRITGSKEACMGTSQQLKEWAADVRSIDTGLSVAQLKATADLNYWENTLLPWLQSEYNVSFDIGREHGAVNIHYFHDNKFNAHRARRTLYLAASSLHQKGGLFTNLTNSENAHIYPVFYSDSMDLPNRQKEWFRWIKSGDSDGRVPGRPPASIYGKGSVKPFHKLLELLFDGDVLSNQRLLDQHRTREVITASVGQCLFEGGPTHDSGQASFSNIKNLQTPRIFINEVPNTLAFLDSLEAAPNDDNKNTFRIRLLPSRKEQPFLPELELELEAVSLEDCEETSTIPTIRNISAIVSSRNVDMLLPESPVDIRFNKTVYYNLFNRDCVEHISTEADNVLHSSLLRSAETFKLNLPLTRNQPSMPLFCNLEIPKIVAELLDPAREQSQRAPAQSTQELEYVTGEYYVYPPVQSLAEASVSKYIYKELDLTFGTRDMGPYLPTKTTEISLTLGLYDDERRPQNALPNRKLSSLPQTDSSIGSLQSALLPFYLRSCHLAFGFAALQQQSDRDMSDQKIFDESLLEKNLDRRDT</sequence>
<name>A0A9P4YNA5_9EURO</name>
<evidence type="ECO:0000259" key="2">
    <source>
        <dbReference type="Pfam" id="PF20776"/>
    </source>
</evidence>
<dbReference type="Pfam" id="PF20776">
    <property type="entry name" value="SLS1_N"/>
    <property type="match status" value="1"/>
</dbReference>
<accession>A0A9P4YNA5</accession>
<evidence type="ECO:0000259" key="3">
    <source>
        <dbReference type="Pfam" id="PF20777"/>
    </source>
</evidence>
<feature type="region of interest" description="Disordered" evidence="1">
    <location>
        <begin position="18"/>
        <end position="62"/>
    </location>
</feature>
<dbReference type="Pfam" id="PF20778">
    <property type="entry name" value="SLS1_C"/>
    <property type="match status" value="1"/>
</dbReference>
<dbReference type="InterPro" id="IPR048748">
    <property type="entry name" value="SLS1_KH2"/>
</dbReference>